<accession>A0ABU7FU48</accession>
<dbReference type="InterPro" id="IPR038109">
    <property type="entry name" value="DNA_bind_recomb_sf"/>
</dbReference>
<dbReference type="Gene3D" id="3.40.50.1390">
    <property type="entry name" value="Resolvase, N-terminal catalytic domain"/>
    <property type="match status" value="1"/>
</dbReference>
<evidence type="ECO:0000313" key="6">
    <source>
        <dbReference type="Proteomes" id="UP001333996"/>
    </source>
</evidence>
<proteinExistence type="predicted"/>
<organism evidence="5 6">
    <name type="scientific">Streptomyces chiangmaiensis</name>
    <dbReference type="NCBI Taxonomy" id="766497"/>
    <lineage>
        <taxon>Bacteria</taxon>
        <taxon>Bacillati</taxon>
        <taxon>Actinomycetota</taxon>
        <taxon>Actinomycetes</taxon>
        <taxon>Kitasatosporales</taxon>
        <taxon>Streptomycetaceae</taxon>
        <taxon>Streptomyces</taxon>
    </lineage>
</organism>
<dbReference type="SMART" id="SM00857">
    <property type="entry name" value="Resolvase"/>
    <property type="match status" value="1"/>
</dbReference>
<dbReference type="InterPro" id="IPR011109">
    <property type="entry name" value="DNA_bind_recombinase_dom"/>
</dbReference>
<dbReference type="InterPro" id="IPR036162">
    <property type="entry name" value="Resolvase-like_N_sf"/>
</dbReference>
<keyword evidence="1" id="KW-0175">Coiled coil</keyword>
<gene>
    <name evidence="5" type="ORF">VXC91_36955</name>
</gene>
<dbReference type="Gene3D" id="3.90.1750.20">
    <property type="entry name" value="Putative Large Serine Recombinase, Chain B, Domain 2"/>
    <property type="match status" value="1"/>
</dbReference>
<sequence length="510" mass="56258">MTLSPALLGREYLRVSDDRSKQRRSVTEQHDDNVTATAEHGIVLGQPYDGDNDRSASRFATKRRDDFEQLLADLRSGPTGRDSEFGADVLVLWENSRGSRRVSEWAILIELLEEKGVQVFITTDDRLYNPARPADRKVLQSAAIDSEQEALKTSARTRRTAAAEAAKGRPHGRPPFGFRGEYDPKTGKLITWLPDTTLVPDSKQPSGQIAKCNIVREVFARLRAGHSLLSVSEDFKRRGILNESGTPYTGPHIRSMALRAAYAGKRVHQGQVTDGTWEGLVDEETFYTVQRTLTAPGRAIKNDGKAVHEISRIIRCGVCGDVLKAIMRPGVGGAKNPRYQCAIRSCVRIDKAETDEVVVGAMLAYLTSDTVYRDFAASPGDSEKAAKLRADVAAMRAEKDVMEAAEPASLAEARMIARGLERLEADIARLEAEVRDLTLPAALSDLIQPGANVVRRWEAAPISARRAVARLLLTPSVLGEVRVHRIGSGRWRNIAAVDRIEWYREDGNVT</sequence>
<evidence type="ECO:0000259" key="4">
    <source>
        <dbReference type="PROSITE" id="PS51737"/>
    </source>
</evidence>
<dbReference type="PROSITE" id="PS51736">
    <property type="entry name" value="RECOMBINASES_3"/>
    <property type="match status" value="1"/>
</dbReference>
<comment type="caution">
    <text evidence="5">The sequence shown here is derived from an EMBL/GenBank/DDBJ whole genome shotgun (WGS) entry which is preliminary data.</text>
</comment>
<dbReference type="Pfam" id="PF00239">
    <property type="entry name" value="Resolvase"/>
    <property type="match status" value="1"/>
</dbReference>
<dbReference type="CDD" id="cd00338">
    <property type="entry name" value="Ser_Recombinase"/>
    <property type="match status" value="1"/>
</dbReference>
<feature type="region of interest" description="Disordered" evidence="2">
    <location>
        <begin position="149"/>
        <end position="180"/>
    </location>
</feature>
<dbReference type="InterPro" id="IPR050639">
    <property type="entry name" value="SSR_resolvase"/>
</dbReference>
<evidence type="ECO:0000256" key="2">
    <source>
        <dbReference type="SAM" id="MobiDB-lite"/>
    </source>
</evidence>
<evidence type="ECO:0000259" key="3">
    <source>
        <dbReference type="PROSITE" id="PS51736"/>
    </source>
</evidence>
<reference evidence="5" key="1">
    <citation type="submission" date="2024-01" db="EMBL/GenBank/DDBJ databases">
        <title>First draft genome sequence data of TA4-1, the type strain of Gram-positive actinobacterium Streptomyces chiangmaiensis.</title>
        <authorList>
            <person name="Yasawong M."/>
            <person name="Nantapong N."/>
        </authorList>
    </citation>
    <scope>NUCLEOTIDE SEQUENCE</scope>
    <source>
        <strain evidence="5">TA4-1</strain>
    </source>
</reference>
<dbReference type="InterPro" id="IPR006119">
    <property type="entry name" value="Resolv_N"/>
</dbReference>
<protein>
    <submittedName>
        <fullName evidence="5">Recombinase family protein</fullName>
    </submittedName>
</protein>
<dbReference type="Proteomes" id="UP001333996">
    <property type="component" value="Unassembled WGS sequence"/>
</dbReference>
<dbReference type="SUPFAM" id="SSF53041">
    <property type="entry name" value="Resolvase-like"/>
    <property type="match status" value="1"/>
</dbReference>
<evidence type="ECO:0000256" key="1">
    <source>
        <dbReference type="SAM" id="Coils"/>
    </source>
</evidence>
<feature type="domain" description="Resolvase/invertase-type recombinase catalytic" evidence="3">
    <location>
        <begin position="8"/>
        <end position="168"/>
    </location>
</feature>
<dbReference type="EMBL" id="JAYWVC010000224">
    <property type="protein sequence ID" value="MED7827348.1"/>
    <property type="molecule type" value="Genomic_DNA"/>
</dbReference>
<dbReference type="PANTHER" id="PTHR30461">
    <property type="entry name" value="DNA-INVERTASE FROM LAMBDOID PROPHAGE"/>
    <property type="match status" value="1"/>
</dbReference>
<feature type="domain" description="Recombinase" evidence="4">
    <location>
        <begin position="194"/>
        <end position="299"/>
    </location>
</feature>
<dbReference type="Pfam" id="PF07508">
    <property type="entry name" value="Recombinase"/>
    <property type="match status" value="1"/>
</dbReference>
<feature type="coiled-coil region" evidence="1">
    <location>
        <begin position="385"/>
        <end position="440"/>
    </location>
</feature>
<name>A0ABU7FU48_9ACTN</name>
<evidence type="ECO:0000313" key="5">
    <source>
        <dbReference type="EMBL" id="MED7827348.1"/>
    </source>
</evidence>
<dbReference type="PROSITE" id="PS51737">
    <property type="entry name" value="RECOMBINASE_DNA_BIND"/>
    <property type="match status" value="1"/>
</dbReference>
<keyword evidence="6" id="KW-1185">Reference proteome</keyword>
<dbReference type="PANTHER" id="PTHR30461:SF23">
    <property type="entry name" value="DNA RECOMBINASE-RELATED"/>
    <property type="match status" value="1"/>
</dbReference>
<dbReference type="RefSeq" id="WP_329511730.1">
    <property type="nucleotide sequence ID" value="NZ_JAYWVC010000224.1"/>
</dbReference>